<dbReference type="InterPro" id="IPR004090">
    <property type="entry name" value="Chemotax_Me-accpt_rcpt"/>
</dbReference>
<evidence type="ECO:0000256" key="5">
    <source>
        <dbReference type="SAM" id="Phobius"/>
    </source>
</evidence>
<comment type="similarity">
    <text evidence="3">Belongs to the methyl-accepting chemotaxis (MCP) protein family.</text>
</comment>
<comment type="subcellular location">
    <subcellularLocation>
        <location evidence="1">Membrane</location>
    </subcellularLocation>
</comment>
<dbReference type="OrthoDB" id="9806477at2"/>
<organism evidence="8 9">
    <name type="scientific">Formivibrio citricus</name>
    <dbReference type="NCBI Taxonomy" id="83765"/>
    <lineage>
        <taxon>Bacteria</taxon>
        <taxon>Pseudomonadati</taxon>
        <taxon>Pseudomonadota</taxon>
        <taxon>Betaproteobacteria</taxon>
        <taxon>Neisseriales</taxon>
        <taxon>Chitinibacteraceae</taxon>
        <taxon>Formivibrio</taxon>
    </lineage>
</organism>
<dbReference type="PANTHER" id="PTHR32089">
    <property type="entry name" value="METHYL-ACCEPTING CHEMOTAXIS PROTEIN MCPB"/>
    <property type="match status" value="1"/>
</dbReference>
<feature type="transmembrane region" description="Helical" evidence="5">
    <location>
        <begin position="147"/>
        <end position="170"/>
    </location>
</feature>
<evidence type="ECO:0000256" key="3">
    <source>
        <dbReference type="ARBA" id="ARBA00029447"/>
    </source>
</evidence>
<dbReference type="STRING" id="83765.SAMN05660284_02640"/>
<sequence>MKVNLPVTQQEVPYPQGMYVVSQTDLKGVITDANEAFVKLSGFTREELIGKSHNVVRHPDVPPAIFADMWASLKAGMPWRAVVKNRCKNGDHYWVDAQIVPIFKNDQIVGYMSVRREPTRQQIQESEALFEHVRKTGKFKSINRHPVPFTTAFFSITGFVLAAQVANLALHNLAIYPALENVFGIASLLSVIGLAGLFYVRRVRGAADLGKQILQMTQCELAHRNPIYPPDELGKIANGLQVMQTQWLVSIDHIKDALRDARQSIQAANQQADTINHHINSQHDRVASVAAATEEFCQAVAEVAGSAGETAKAAAVSEQRVAEGQKTVQDGMAAAEMVVGAVNKSHSTITELDRAVAKIGDITQVIKEIAEQTNLLALNAAIEAARAGESGRGFAVVADEVRKLAERTSGSTQEINKMVSDIQTLAGGVVTSMSEAAQAVETSSGKMHESVDRLGDVAIASRQTVGLAEHIASASDQQSIAGQEVARNMEVISQLSEENQALLRKLWQSMDELRTATAHVDETVNVFRLFNK</sequence>
<dbReference type="InterPro" id="IPR001610">
    <property type="entry name" value="PAC"/>
</dbReference>
<accession>A0A1I5DE04</accession>
<dbReference type="AlphaFoldDB" id="A0A1I5DE04"/>
<feature type="domain" description="PAS" evidence="7">
    <location>
        <begin position="25"/>
        <end position="60"/>
    </location>
</feature>
<dbReference type="FunFam" id="1.10.287.950:FF:000001">
    <property type="entry name" value="Methyl-accepting chemotaxis sensory transducer"/>
    <property type="match status" value="1"/>
</dbReference>
<dbReference type="PROSITE" id="PS50112">
    <property type="entry name" value="PAS"/>
    <property type="match status" value="1"/>
</dbReference>
<evidence type="ECO:0000259" key="7">
    <source>
        <dbReference type="PROSITE" id="PS50112"/>
    </source>
</evidence>
<dbReference type="SUPFAM" id="SSF55785">
    <property type="entry name" value="PYP-like sensor domain (PAS domain)"/>
    <property type="match status" value="1"/>
</dbReference>
<keyword evidence="5" id="KW-1133">Transmembrane helix</keyword>
<keyword evidence="5" id="KW-0472">Membrane</keyword>
<dbReference type="GO" id="GO:0006935">
    <property type="term" value="P:chemotaxis"/>
    <property type="evidence" value="ECO:0007669"/>
    <property type="project" value="InterPro"/>
</dbReference>
<dbReference type="PANTHER" id="PTHR32089:SF112">
    <property type="entry name" value="LYSOZYME-LIKE PROTEIN-RELATED"/>
    <property type="match status" value="1"/>
</dbReference>
<dbReference type="GO" id="GO:0004888">
    <property type="term" value="F:transmembrane signaling receptor activity"/>
    <property type="evidence" value="ECO:0007669"/>
    <property type="project" value="InterPro"/>
</dbReference>
<dbReference type="SMART" id="SM00086">
    <property type="entry name" value="PAC"/>
    <property type="match status" value="1"/>
</dbReference>
<name>A0A1I5DE04_9NEIS</name>
<dbReference type="Pfam" id="PF00015">
    <property type="entry name" value="MCPsignal"/>
    <property type="match status" value="1"/>
</dbReference>
<dbReference type="CDD" id="cd11386">
    <property type="entry name" value="MCP_signal"/>
    <property type="match status" value="1"/>
</dbReference>
<dbReference type="CDD" id="cd00130">
    <property type="entry name" value="PAS"/>
    <property type="match status" value="1"/>
</dbReference>
<evidence type="ECO:0000256" key="2">
    <source>
        <dbReference type="ARBA" id="ARBA00023224"/>
    </source>
</evidence>
<gene>
    <name evidence="8" type="ORF">SAMN05660284_02640</name>
</gene>
<dbReference type="InterPro" id="IPR035965">
    <property type="entry name" value="PAS-like_dom_sf"/>
</dbReference>
<evidence type="ECO:0000259" key="6">
    <source>
        <dbReference type="PROSITE" id="PS50111"/>
    </source>
</evidence>
<keyword evidence="2 4" id="KW-0807">Transducer</keyword>
<dbReference type="GO" id="GO:0007165">
    <property type="term" value="P:signal transduction"/>
    <property type="evidence" value="ECO:0007669"/>
    <property type="project" value="UniProtKB-KW"/>
</dbReference>
<evidence type="ECO:0000256" key="1">
    <source>
        <dbReference type="ARBA" id="ARBA00004370"/>
    </source>
</evidence>
<proteinExistence type="inferred from homology"/>
<dbReference type="PROSITE" id="PS50111">
    <property type="entry name" value="CHEMOTAXIS_TRANSDUC_2"/>
    <property type="match status" value="1"/>
</dbReference>
<dbReference type="Gene3D" id="3.30.450.20">
    <property type="entry name" value="PAS domain"/>
    <property type="match status" value="1"/>
</dbReference>
<evidence type="ECO:0000313" key="8">
    <source>
        <dbReference type="EMBL" id="SFN97465.1"/>
    </source>
</evidence>
<feature type="domain" description="Methyl-accepting transducer" evidence="6">
    <location>
        <begin position="257"/>
        <end position="493"/>
    </location>
</feature>
<dbReference type="NCBIfam" id="TIGR00229">
    <property type="entry name" value="sensory_box"/>
    <property type="match status" value="1"/>
</dbReference>
<dbReference type="Pfam" id="PF08447">
    <property type="entry name" value="PAS_3"/>
    <property type="match status" value="1"/>
</dbReference>
<dbReference type="RefSeq" id="WP_091197678.1">
    <property type="nucleotide sequence ID" value="NZ_FOVE01000024.1"/>
</dbReference>
<dbReference type="Proteomes" id="UP000242869">
    <property type="component" value="Unassembled WGS sequence"/>
</dbReference>
<keyword evidence="9" id="KW-1185">Reference proteome</keyword>
<dbReference type="InterPro" id="IPR000014">
    <property type="entry name" value="PAS"/>
</dbReference>
<evidence type="ECO:0000256" key="4">
    <source>
        <dbReference type="PROSITE-ProRule" id="PRU00284"/>
    </source>
</evidence>
<dbReference type="SUPFAM" id="SSF58104">
    <property type="entry name" value="Methyl-accepting chemotaxis protein (MCP) signaling domain"/>
    <property type="match status" value="1"/>
</dbReference>
<dbReference type="EMBL" id="FOVE01000024">
    <property type="protein sequence ID" value="SFN97465.1"/>
    <property type="molecule type" value="Genomic_DNA"/>
</dbReference>
<dbReference type="InterPro" id="IPR004089">
    <property type="entry name" value="MCPsignal_dom"/>
</dbReference>
<dbReference type="Gene3D" id="1.10.287.950">
    <property type="entry name" value="Methyl-accepting chemotaxis protein"/>
    <property type="match status" value="1"/>
</dbReference>
<dbReference type="SMART" id="SM00283">
    <property type="entry name" value="MA"/>
    <property type="match status" value="1"/>
</dbReference>
<feature type="transmembrane region" description="Helical" evidence="5">
    <location>
        <begin position="182"/>
        <end position="200"/>
    </location>
</feature>
<dbReference type="InterPro" id="IPR013655">
    <property type="entry name" value="PAS_fold_3"/>
</dbReference>
<keyword evidence="5" id="KW-0812">Transmembrane</keyword>
<reference evidence="9" key="1">
    <citation type="submission" date="2016-10" db="EMBL/GenBank/DDBJ databases">
        <authorList>
            <person name="Varghese N."/>
            <person name="Submissions S."/>
        </authorList>
    </citation>
    <scope>NUCLEOTIDE SEQUENCE [LARGE SCALE GENOMIC DNA]</scope>
    <source>
        <strain evidence="9">DSM 6150</strain>
    </source>
</reference>
<dbReference type="PRINTS" id="PR00260">
    <property type="entry name" value="CHEMTRNSDUCR"/>
</dbReference>
<evidence type="ECO:0000313" key="9">
    <source>
        <dbReference type="Proteomes" id="UP000242869"/>
    </source>
</evidence>
<protein>
    <submittedName>
        <fullName evidence="8">Methyl-accepting chemotaxis sensory transducer with Pas/Pac sensor</fullName>
    </submittedName>
</protein>
<dbReference type="GO" id="GO:0016020">
    <property type="term" value="C:membrane"/>
    <property type="evidence" value="ECO:0007669"/>
    <property type="project" value="UniProtKB-SubCell"/>
</dbReference>